<gene>
    <name evidence="2" type="ORF">FRUB_08257</name>
</gene>
<dbReference type="EMBL" id="NIDE01000017">
    <property type="protein sequence ID" value="OWK35694.1"/>
    <property type="molecule type" value="Genomic_DNA"/>
</dbReference>
<evidence type="ECO:0000313" key="2">
    <source>
        <dbReference type="EMBL" id="OWK35694.1"/>
    </source>
</evidence>
<accession>A0A225D7S6</accession>
<reference evidence="3" key="1">
    <citation type="submission" date="2017-06" db="EMBL/GenBank/DDBJ databases">
        <title>Genome analysis of Fimbriiglobus ruber SP5, the first member of the order Planctomycetales with confirmed chitinolytic capability.</title>
        <authorList>
            <person name="Ravin N.V."/>
            <person name="Rakitin A.L."/>
            <person name="Ivanova A.A."/>
            <person name="Beletsky A.V."/>
            <person name="Kulichevskaya I.S."/>
            <person name="Mardanov A.V."/>
            <person name="Dedysh S.N."/>
        </authorList>
    </citation>
    <scope>NUCLEOTIDE SEQUENCE [LARGE SCALE GENOMIC DNA]</scope>
    <source>
        <strain evidence="3">SP5</strain>
    </source>
</reference>
<protein>
    <submittedName>
        <fullName evidence="2">Uncharacterized protein</fullName>
    </submittedName>
</protein>
<sequence length="83" mass="9113">MSGLAIPPRPSGRRREKTRYALAAPGRSPPTISPPVMGTPSPKSRPLTRCLIHDSYVIWNHRSALFGAGTAALESGFWEKRRS</sequence>
<comment type="caution">
    <text evidence="2">The sequence shown here is derived from an EMBL/GenBank/DDBJ whole genome shotgun (WGS) entry which is preliminary data.</text>
</comment>
<dbReference type="AlphaFoldDB" id="A0A225D7S6"/>
<evidence type="ECO:0000313" key="3">
    <source>
        <dbReference type="Proteomes" id="UP000214646"/>
    </source>
</evidence>
<feature type="region of interest" description="Disordered" evidence="1">
    <location>
        <begin position="1"/>
        <end position="45"/>
    </location>
</feature>
<name>A0A225D7S6_9BACT</name>
<dbReference type="Proteomes" id="UP000214646">
    <property type="component" value="Unassembled WGS sequence"/>
</dbReference>
<organism evidence="2 3">
    <name type="scientific">Fimbriiglobus ruber</name>
    <dbReference type="NCBI Taxonomy" id="1908690"/>
    <lineage>
        <taxon>Bacteria</taxon>
        <taxon>Pseudomonadati</taxon>
        <taxon>Planctomycetota</taxon>
        <taxon>Planctomycetia</taxon>
        <taxon>Gemmatales</taxon>
        <taxon>Gemmataceae</taxon>
        <taxon>Fimbriiglobus</taxon>
    </lineage>
</organism>
<proteinExistence type="predicted"/>
<keyword evidence="3" id="KW-1185">Reference proteome</keyword>
<evidence type="ECO:0000256" key="1">
    <source>
        <dbReference type="SAM" id="MobiDB-lite"/>
    </source>
</evidence>